<proteinExistence type="predicted"/>
<dbReference type="EMBL" id="JBHSCW010000001">
    <property type="protein sequence ID" value="MFC4350521.1"/>
    <property type="molecule type" value="Genomic_DNA"/>
</dbReference>
<dbReference type="PANTHER" id="PTHR43194">
    <property type="entry name" value="HYDROLASE ALPHA/BETA FOLD FAMILY"/>
    <property type="match status" value="1"/>
</dbReference>
<organism evidence="1 2">
    <name type="scientific">Fodinicurvata halophila</name>
    <dbReference type="NCBI Taxonomy" id="1419723"/>
    <lineage>
        <taxon>Bacteria</taxon>
        <taxon>Pseudomonadati</taxon>
        <taxon>Pseudomonadota</taxon>
        <taxon>Alphaproteobacteria</taxon>
        <taxon>Rhodospirillales</taxon>
        <taxon>Rhodovibrionaceae</taxon>
        <taxon>Fodinicurvata</taxon>
    </lineage>
</organism>
<accession>A0ABV8UIN7</accession>
<evidence type="ECO:0000313" key="1">
    <source>
        <dbReference type="EMBL" id="MFC4350521.1"/>
    </source>
</evidence>
<keyword evidence="2" id="KW-1185">Reference proteome</keyword>
<dbReference type="RefSeq" id="WP_382420856.1">
    <property type="nucleotide sequence ID" value="NZ_JBHSCW010000001.1"/>
</dbReference>
<sequence length="323" mass="36067">MSEPLRLRDFGSFHVGGRRLELSGQDVRMVDTGNPEAPMPWDRNGRYLADQMYVQYLLPETRRSEVPVVFLHGGGLSGTTFETTPDGRPGWVNLFAHAGHDVYNTDAPERGRAGFLPYEGFRDGEPECFSFDTPLGTMRIAADAEARADDPELRLLPNCQFPIEQWPAFASRFSPFWLPMGQGVMEALEALQARIGSFVLLAHSAGCKYSHAYAERHPHHVEMLISVEPLAMGQAAERTRRIPQLVVWGDNIALDPLGRWPKIRAEAEHYTEAVSANGGQVEVLDLPQLGHTGNTHLPMLDRNSGQVARLILDWMERQEGRAS</sequence>
<dbReference type="Proteomes" id="UP001595799">
    <property type="component" value="Unassembled WGS sequence"/>
</dbReference>
<dbReference type="SUPFAM" id="SSF53474">
    <property type="entry name" value="alpha/beta-Hydrolases"/>
    <property type="match status" value="1"/>
</dbReference>
<dbReference type="InterPro" id="IPR050228">
    <property type="entry name" value="Carboxylesterase_BioH"/>
</dbReference>
<evidence type="ECO:0000313" key="2">
    <source>
        <dbReference type="Proteomes" id="UP001595799"/>
    </source>
</evidence>
<protein>
    <submittedName>
        <fullName evidence="1">Esterase</fullName>
    </submittedName>
</protein>
<comment type="caution">
    <text evidence="1">The sequence shown here is derived from an EMBL/GenBank/DDBJ whole genome shotgun (WGS) entry which is preliminary data.</text>
</comment>
<dbReference type="PANTHER" id="PTHR43194:SF2">
    <property type="entry name" value="PEROXISOMAL MEMBRANE PROTEIN LPX1"/>
    <property type="match status" value="1"/>
</dbReference>
<dbReference type="Gene3D" id="3.40.50.1820">
    <property type="entry name" value="alpha/beta hydrolase"/>
    <property type="match status" value="1"/>
</dbReference>
<reference evidence="2" key="1">
    <citation type="journal article" date="2019" name="Int. J. Syst. Evol. Microbiol.">
        <title>The Global Catalogue of Microorganisms (GCM) 10K type strain sequencing project: providing services to taxonomists for standard genome sequencing and annotation.</title>
        <authorList>
            <consortium name="The Broad Institute Genomics Platform"/>
            <consortium name="The Broad Institute Genome Sequencing Center for Infectious Disease"/>
            <person name="Wu L."/>
            <person name="Ma J."/>
        </authorList>
    </citation>
    <scope>NUCLEOTIDE SEQUENCE [LARGE SCALE GENOMIC DNA]</scope>
    <source>
        <strain evidence="2">CECT 8472</strain>
    </source>
</reference>
<name>A0ABV8UIN7_9PROT</name>
<dbReference type="InterPro" id="IPR029058">
    <property type="entry name" value="AB_hydrolase_fold"/>
</dbReference>
<gene>
    <name evidence="1" type="ORF">ACFOW6_03065</name>
</gene>